<evidence type="ECO:0000313" key="4">
    <source>
        <dbReference type="Proteomes" id="UP000011602"/>
    </source>
</evidence>
<proteinExistence type="predicted"/>
<dbReference type="EMBL" id="AOHZ01000071">
    <property type="protein sequence ID" value="ELY52960.1"/>
    <property type="molecule type" value="Genomic_DNA"/>
</dbReference>
<feature type="compositionally biased region" description="Basic and acidic residues" evidence="1">
    <location>
        <begin position="1"/>
        <end position="15"/>
    </location>
</feature>
<protein>
    <recommendedName>
        <fullName evidence="2">DUF7979 domain-containing protein</fullName>
    </recommendedName>
</protein>
<dbReference type="InterPro" id="IPR058285">
    <property type="entry name" value="DUF7979"/>
</dbReference>
<dbReference type="Proteomes" id="UP000011602">
    <property type="component" value="Unassembled WGS sequence"/>
</dbReference>
<accession>L9WU26</accession>
<comment type="caution">
    <text evidence="3">The sequence shown here is derived from an EMBL/GenBank/DDBJ whole genome shotgun (WGS) entry which is preliminary data.</text>
</comment>
<reference evidence="3 4" key="1">
    <citation type="journal article" date="2014" name="PLoS Genet.">
        <title>Phylogenetically driven sequencing of extremely halophilic archaea reveals strategies for static and dynamic osmo-response.</title>
        <authorList>
            <person name="Becker E.A."/>
            <person name="Seitzer P.M."/>
            <person name="Tritt A."/>
            <person name="Larsen D."/>
            <person name="Krusor M."/>
            <person name="Yao A.I."/>
            <person name="Wu D."/>
            <person name="Madern D."/>
            <person name="Eisen J.A."/>
            <person name="Darling A.E."/>
            <person name="Facciotti M.T."/>
        </authorList>
    </citation>
    <scope>NUCLEOTIDE SEQUENCE [LARGE SCALE GENOMIC DNA]</scope>
    <source>
        <strain evidence="3 4">JCM 12255</strain>
    </source>
</reference>
<dbReference type="STRING" id="1227499.C493_15223"/>
<dbReference type="AlphaFoldDB" id="L9WU26"/>
<evidence type="ECO:0000256" key="1">
    <source>
        <dbReference type="SAM" id="MobiDB-lite"/>
    </source>
</evidence>
<name>L9WU26_9EURY</name>
<evidence type="ECO:0000259" key="2">
    <source>
        <dbReference type="Pfam" id="PF25934"/>
    </source>
</evidence>
<evidence type="ECO:0000313" key="3">
    <source>
        <dbReference type="EMBL" id="ELY52960.1"/>
    </source>
</evidence>
<dbReference type="eggNOG" id="arCOG09283">
    <property type="taxonomic scope" value="Archaea"/>
</dbReference>
<dbReference type="Pfam" id="PF25934">
    <property type="entry name" value="DUF7979"/>
    <property type="match status" value="1"/>
</dbReference>
<organism evidence="3 4">
    <name type="scientific">Natronolimnohabitans innermongolicus JCM 12255</name>
    <dbReference type="NCBI Taxonomy" id="1227499"/>
    <lineage>
        <taxon>Archaea</taxon>
        <taxon>Methanobacteriati</taxon>
        <taxon>Methanobacteriota</taxon>
        <taxon>Stenosarchaea group</taxon>
        <taxon>Halobacteria</taxon>
        <taxon>Halobacteriales</taxon>
        <taxon>Natrialbaceae</taxon>
        <taxon>Natronolimnohabitans</taxon>
    </lineage>
</organism>
<feature type="domain" description="DUF7979" evidence="2">
    <location>
        <begin position="11"/>
        <end position="71"/>
    </location>
</feature>
<sequence>MASSELRSRQRRLEPVESVPPTATVRHVDQLDTETLDYFYDAVENGRALPADGATNLEVGEIIVFNGYVRVERA</sequence>
<feature type="region of interest" description="Disordered" evidence="1">
    <location>
        <begin position="1"/>
        <end position="20"/>
    </location>
</feature>
<keyword evidence="4" id="KW-1185">Reference proteome</keyword>
<gene>
    <name evidence="3" type="ORF">C493_15223</name>
</gene>